<proteinExistence type="predicted"/>
<keyword evidence="1" id="KW-1133">Transmembrane helix</keyword>
<evidence type="ECO:0000313" key="2">
    <source>
        <dbReference type="EMBL" id="PNX60314.1"/>
    </source>
</evidence>
<evidence type="ECO:0000256" key="1">
    <source>
        <dbReference type="SAM" id="Phobius"/>
    </source>
</evidence>
<feature type="non-terminal residue" evidence="2">
    <location>
        <position position="1"/>
    </location>
</feature>
<dbReference type="STRING" id="57577.A0A2K3K217"/>
<protein>
    <submittedName>
        <fullName evidence="2">Uncharacterized protein</fullName>
    </submittedName>
</protein>
<comment type="caution">
    <text evidence="2">The sequence shown here is derived from an EMBL/GenBank/DDBJ whole genome shotgun (WGS) entry which is preliminary data.</text>
</comment>
<dbReference type="SUPFAM" id="SSF51905">
    <property type="entry name" value="FAD/NAD(P)-binding domain"/>
    <property type="match status" value="1"/>
</dbReference>
<dbReference type="InterPro" id="IPR036188">
    <property type="entry name" value="FAD/NAD-bd_sf"/>
</dbReference>
<name>A0A2K3K217_TRIPR</name>
<accession>A0A2K3K217</accession>
<dbReference type="Gene3D" id="3.50.50.60">
    <property type="entry name" value="FAD/NAD(P)-binding domain"/>
    <property type="match status" value="1"/>
</dbReference>
<feature type="non-terminal residue" evidence="2">
    <location>
        <position position="120"/>
    </location>
</feature>
<dbReference type="Proteomes" id="UP000236291">
    <property type="component" value="Unassembled WGS sequence"/>
</dbReference>
<evidence type="ECO:0000313" key="3">
    <source>
        <dbReference type="Proteomes" id="UP000236291"/>
    </source>
</evidence>
<dbReference type="AlphaFoldDB" id="A0A2K3K217"/>
<gene>
    <name evidence="2" type="ORF">L195_g051864</name>
</gene>
<reference evidence="2 3" key="2">
    <citation type="journal article" date="2017" name="Front. Plant Sci.">
        <title>Gene Classification and Mining of Molecular Markers Useful in Red Clover (Trifolium pratense) Breeding.</title>
        <authorList>
            <person name="Istvanek J."/>
            <person name="Dluhosova J."/>
            <person name="Dluhos P."/>
            <person name="Patkova L."/>
            <person name="Nedelnik J."/>
            <person name="Repkova J."/>
        </authorList>
    </citation>
    <scope>NUCLEOTIDE SEQUENCE [LARGE SCALE GENOMIC DNA]</scope>
    <source>
        <strain evidence="3">cv. Tatra</strain>
        <tissue evidence="2">Young leaves</tissue>
    </source>
</reference>
<reference evidence="2 3" key="1">
    <citation type="journal article" date="2014" name="Am. J. Bot.">
        <title>Genome assembly and annotation for red clover (Trifolium pratense; Fabaceae).</title>
        <authorList>
            <person name="Istvanek J."/>
            <person name="Jaros M."/>
            <person name="Krenek A."/>
            <person name="Repkova J."/>
        </authorList>
    </citation>
    <scope>NUCLEOTIDE SEQUENCE [LARGE SCALE GENOMIC DNA]</scope>
    <source>
        <strain evidence="3">cv. Tatra</strain>
        <tissue evidence="2">Young leaves</tissue>
    </source>
</reference>
<sequence>VQEPQQVVSTIPSLFTSSDLADKSESSYDVIVCGGTLGIFIATALCARGLRVAVVERNVLKGREQEWNISRKELLELVEVGVLEEDDIERVTSAKFNPNRCGFERKGDIWVNDILNLGVS</sequence>
<feature type="transmembrane region" description="Helical" evidence="1">
    <location>
        <begin position="28"/>
        <end position="47"/>
    </location>
</feature>
<keyword evidence="1" id="KW-0472">Membrane</keyword>
<dbReference type="EMBL" id="ASHM01082486">
    <property type="protein sequence ID" value="PNX60314.1"/>
    <property type="molecule type" value="Genomic_DNA"/>
</dbReference>
<dbReference type="ExpressionAtlas" id="A0A2K3K217">
    <property type="expression patterns" value="baseline"/>
</dbReference>
<dbReference type="PANTHER" id="PTHR32098:SF5">
    <property type="entry name" value="LYCOPENE BETA_EPSILON CYCLASE PROTEIN"/>
    <property type="match status" value="1"/>
</dbReference>
<organism evidence="2 3">
    <name type="scientific">Trifolium pratense</name>
    <name type="common">Red clover</name>
    <dbReference type="NCBI Taxonomy" id="57577"/>
    <lineage>
        <taxon>Eukaryota</taxon>
        <taxon>Viridiplantae</taxon>
        <taxon>Streptophyta</taxon>
        <taxon>Embryophyta</taxon>
        <taxon>Tracheophyta</taxon>
        <taxon>Spermatophyta</taxon>
        <taxon>Magnoliopsida</taxon>
        <taxon>eudicotyledons</taxon>
        <taxon>Gunneridae</taxon>
        <taxon>Pentapetalae</taxon>
        <taxon>rosids</taxon>
        <taxon>fabids</taxon>
        <taxon>Fabales</taxon>
        <taxon>Fabaceae</taxon>
        <taxon>Papilionoideae</taxon>
        <taxon>50 kb inversion clade</taxon>
        <taxon>NPAAA clade</taxon>
        <taxon>Hologalegina</taxon>
        <taxon>IRL clade</taxon>
        <taxon>Trifolieae</taxon>
        <taxon>Trifolium</taxon>
    </lineage>
</organism>
<dbReference type="PANTHER" id="PTHR32098">
    <property type="entry name" value="LYCOPENE BETA/EPSILON CYCLASE PROTEIN"/>
    <property type="match status" value="1"/>
</dbReference>
<keyword evidence="1" id="KW-0812">Transmembrane</keyword>